<organism evidence="3 4">
    <name type="scientific">Sphingobium amiense</name>
    <dbReference type="NCBI Taxonomy" id="135719"/>
    <lineage>
        <taxon>Bacteria</taxon>
        <taxon>Pseudomonadati</taxon>
        <taxon>Pseudomonadota</taxon>
        <taxon>Alphaproteobacteria</taxon>
        <taxon>Sphingomonadales</taxon>
        <taxon>Sphingomonadaceae</taxon>
        <taxon>Sphingobium</taxon>
    </lineage>
</organism>
<dbReference type="EMBL" id="AP018664">
    <property type="protein sequence ID" value="BBD98976.1"/>
    <property type="molecule type" value="Genomic_DNA"/>
</dbReference>
<keyword evidence="2" id="KW-1133">Transmembrane helix</keyword>
<proteinExistence type="predicted"/>
<keyword evidence="4" id="KW-1185">Reference proteome</keyword>
<evidence type="ECO:0000313" key="4">
    <source>
        <dbReference type="Proteomes" id="UP000279959"/>
    </source>
</evidence>
<dbReference type="KEGG" id="sami:SAMIE_1024770"/>
<feature type="transmembrane region" description="Helical" evidence="2">
    <location>
        <begin position="61"/>
        <end position="81"/>
    </location>
</feature>
<dbReference type="AlphaFoldDB" id="A0A494W6M9"/>
<dbReference type="RefSeq" id="WP_066702974.1">
    <property type="nucleotide sequence ID" value="NZ_AP018664.1"/>
</dbReference>
<feature type="region of interest" description="Disordered" evidence="1">
    <location>
        <begin position="87"/>
        <end position="120"/>
    </location>
</feature>
<dbReference type="Proteomes" id="UP000279959">
    <property type="component" value="Chromosome"/>
</dbReference>
<accession>A0A494W6M9</accession>
<reference evidence="3 4" key="1">
    <citation type="submission" date="2018-05" db="EMBL/GenBank/DDBJ databases">
        <title>Complete Genome Sequence of the Nonylphenol-Degrading Bacterium Sphingobium amiense DSM 16289T.</title>
        <authorList>
            <person name="Ootsuka M."/>
            <person name="Nishizawa T."/>
            <person name="Ohta H."/>
        </authorList>
    </citation>
    <scope>NUCLEOTIDE SEQUENCE [LARGE SCALE GENOMIC DNA]</scope>
    <source>
        <strain evidence="3 4">DSM 16289</strain>
    </source>
</reference>
<protein>
    <submittedName>
        <fullName evidence="3">Uncharacterized protein</fullName>
    </submittedName>
</protein>
<name>A0A494W6M9_9SPHN</name>
<feature type="compositionally biased region" description="Polar residues" evidence="1">
    <location>
        <begin position="94"/>
        <end position="107"/>
    </location>
</feature>
<gene>
    <name evidence="3" type="ORF">SAMIE_1024770</name>
</gene>
<evidence type="ECO:0000256" key="1">
    <source>
        <dbReference type="SAM" id="MobiDB-lite"/>
    </source>
</evidence>
<keyword evidence="2" id="KW-0812">Transmembrane</keyword>
<evidence type="ECO:0000313" key="3">
    <source>
        <dbReference type="EMBL" id="BBD98976.1"/>
    </source>
</evidence>
<sequence length="120" mass="12761">MKKKSLTPSAPLVTVRPPRKRSILRKAAQLGATVIAARVAASTGKKGIVGLVAGAGAKRLIMRYPAGALFVGGAYLAGRLFETRREAERRKTQKLLTDQSDPASANQPIPIRSARRTGEA</sequence>
<evidence type="ECO:0000256" key="2">
    <source>
        <dbReference type="SAM" id="Phobius"/>
    </source>
</evidence>
<keyword evidence="2" id="KW-0472">Membrane</keyword>